<evidence type="ECO:0000313" key="5">
    <source>
        <dbReference type="Proteomes" id="UP000438476"/>
    </source>
</evidence>
<dbReference type="CDD" id="cd02138">
    <property type="entry name" value="TdsD-like"/>
    <property type="match status" value="1"/>
</dbReference>
<reference evidence="4 5" key="1">
    <citation type="submission" date="2019-12" db="EMBL/GenBank/DDBJ databases">
        <title>Genomic-based taxomic classification of the family Erythrobacteraceae.</title>
        <authorList>
            <person name="Xu L."/>
        </authorList>
    </citation>
    <scope>NUCLEOTIDE SEQUENCE [LARGE SCALE GENOMIC DNA]</scope>
    <source>
        <strain evidence="4 5">LMG 29518</strain>
    </source>
</reference>
<gene>
    <name evidence="4" type="ORF">GRI91_04580</name>
</gene>
<dbReference type="GO" id="GO:0016491">
    <property type="term" value="F:oxidoreductase activity"/>
    <property type="evidence" value="ECO:0007669"/>
    <property type="project" value="UniProtKB-KW"/>
</dbReference>
<dbReference type="PANTHER" id="PTHR43673">
    <property type="entry name" value="NAD(P)H NITROREDUCTASE YDGI-RELATED"/>
    <property type="match status" value="1"/>
</dbReference>
<dbReference type="InterPro" id="IPR029479">
    <property type="entry name" value="Nitroreductase"/>
</dbReference>
<evidence type="ECO:0000313" key="4">
    <source>
        <dbReference type="EMBL" id="MXO65023.1"/>
    </source>
</evidence>
<keyword evidence="2" id="KW-0560">Oxidoreductase</keyword>
<feature type="domain" description="Nitroreductase" evidence="3">
    <location>
        <begin position="17"/>
        <end position="71"/>
    </location>
</feature>
<evidence type="ECO:0000256" key="2">
    <source>
        <dbReference type="ARBA" id="ARBA00023002"/>
    </source>
</evidence>
<accession>A0A6I4T4P7</accession>
<protein>
    <submittedName>
        <fullName evidence="4">Nitroreductase</fullName>
    </submittedName>
</protein>
<name>A0A6I4T4P7_9SPHN</name>
<dbReference type="PANTHER" id="PTHR43673:SF10">
    <property type="entry name" value="NADH DEHYDROGENASE_NAD(P)H NITROREDUCTASE XCC3605-RELATED"/>
    <property type="match status" value="1"/>
</dbReference>
<dbReference type="InterPro" id="IPR000415">
    <property type="entry name" value="Nitroreductase-like"/>
</dbReference>
<evidence type="ECO:0000259" key="3">
    <source>
        <dbReference type="Pfam" id="PF00881"/>
    </source>
</evidence>
<comment type="similarity">
    <text evidence="1">Belongs to the nitroreductase family.</text>
</comment>
<proteinExistence type="inferred from homology"/>
<dbReference type="Pfam" id="PF00881">
    <property type="entry name" value="Nitroreductase"/>
    <property type="match status" value="1"/>
</dbReference>
<dbReference type="Proteomes" id="UP000438476">
    <property type="component" value="Unassembled WGS sequence"/>
</dbReference>
<dbReference type="EMBL" id="WTYT01000002">
    <property type="protein sequence ID" value="MXO65023.1"/>
    <property type="molecule type" value="Genomic_DNA"/>
</dbReference>
<keyword evidence="5" id="KW-1185">Reference proteome</keyword>
<dbReference type="SUPFAM" id="SSF55469">
    <property type="entry name" value="FMN-dependent nitroreductase-like"/>
    <property type="match status" value="1"/>
</dbReference>
<evidence type="ECO:0000256" key="1">
    <source>
        <dbReference type="ARBA" id="ARBA00007118"/>
    </source>
</evidence>
<dbReference type="Gene3D" id="3.40.109.10">
    <property type="entry name" value="NADH Oxidase"/>
    <property type="match status" value="1"/>
</dbReference>
<dbReference type="RefSeq" id="WP_160735467.1">
    <property type="nucleotide sequence ID" value="NZ_WTYT01000002.1"/>
</dbReference>
<organism evidence="4 5">
    <name type="scientific">Altericroceibacterium endophyticum</name>
    <dbReference type="NCBI Taxonomy" id="1808508"/>
    <lineage>
        <taxon>Bacteria</taxon>
        <taxon>Pseudomonadati</taxon>
        <taxon>Pseudomonadota</taxon>
        <taxon>Alphaproteobacteria</taxon>
        <taxon>Sphingomonadales</taxon>
        <taxon>Erythrobacteraceae</taxon>
        <taxon>Altericroceibacterium</taxon>
    </lineage>
</organism>
<sequence length="197" mass="21724">MTQSTRQANYDIHPSFTQRWSPRAFDDQPLAEEEILRLIEAARWAPSAFNVQPWRFCYAIKGDDYWDRFLDALIPFNQSWAKNAGALIFVLSDKHTREADGSIKGDSYSHSFDAGAAWAALAAQAVHDGLVTHGMTGLDFEKAPAILGIGDDYRLEAGIAVGHIGKADSLPEGLQAKEQPSERKPLSAIAFHGPWQG</sequence>
<dbReference type="AlphaFoldDB" id="A0A6I4T4P7"/>
<comment type="caution">
    <text evidence="4">The sequence shown here is derived from an EMBL/GenBank/DDBJ whole genome shotgun (WGS) entry which is preliminary data.</text>
</comment>
<dbReference type="OrthoDB" id="9802510at2"/>